<dbReference type="STRING" id="50376.A0A517LJ01"/>
<dbReference type="OrthoDB" id="6220758at2759"/>
<organism evidence="7 8">
    <name type="scientific">Venturia effusa</name>
    <dbReference type="NCBI Taxonomy" id="50376"/>
    <lineage>
        <taxon>Eukaryota</taxon>
        <taxon>Fungi</taxon>
        <taxon>Dikarya</taxon>
        <taxon>Ascomycota</taxon>
        <taxon>Pezizomycotina</taxon>
        <taxon>Dothideomycetes</taxon>
        <taxon>Pleosporomycetidae</taxon>
        <taxon>Venturiales</taxon>
        <taxon>Venturiaceae</taxon>
        <taxon>Venturia</taxon>
    </lineage>
</organism>
<dbReference type="EMBL" id="CP042197">
    <property type="protein sequence ID" value="QDS75628.1"/>
    <property type="molecule type" value="Genomic_DNA"/>
</dbReference>
<comment type="subcellular location">
    <subcellularLocation>
        <location evidence="1">Mitochondrion</location>
    </subcellularLocation>
</comment>
<dbReference type="Pfam" id="PF10501">
    <property type="entry name" value="Ribosomal_L50"/>
    <property type="match status" value="1"/>
</dbReference>
<dbReference type="GO" id="GO:0005739">
    <property type="term" value="C:mitochondrion"/>
    <property type="evidence" value="ECO:0007669"/>
    <property type="project" value="UniProtKB-SubCell"/>
</dbReference>
<evidence type="ECO:0000313" key="7">
    <source>
        <dbReference type="EMBL" id="QDS75628.1"/>
    </source>
</evidence>
<keyword evidence="4" id="KW-0496">Mitochondrion</keyword>
<dbReference type="AlphaFoldDB" id="A0A517LJ01"/>
<dbReference type="Proteomes" id="UP000316270">
    <property type="component" value="Chromosome 13"/>
</dbReference>
<dbReference type="InterPro" id="IPR018305">
    <property type="entry name" value="Ribosomal_m50"/>
</dbReference>
<accession>A0A517LJ01</accession>
<keyword evidence="8" id="KW-1185">Reference proteome</keyword>
<evidence type="ECO:0000256" key="2">
    <source>
        <dbReference type="ARBA" id="ARBA00008860"/>
    </source>
</evidence>
<protein>
    <recommendedName>
        <fullName evidence="6">Large ribosomal subunit protein mL50</fullName>
    </recommendedName>
</protein>
<dbReference type="GO" id="GO:1990904">
    <property type="term" value="C:ribonucleoprotein complex"/>
    <property type="evidence" value="ECO:0007669"/>
    <property type="project" value="UniProtKB-KW"/>
</dbReference>
<reference evidence="7 8" key="1">
    <citation type="submission" date="2019-07" db="EMBL/GenBank/DDBJ databases">
        <title>Finished genome of Venturia effusa.</title>
        <authorList>
            <person name="Young C.A."/>
            <person name="Cox M.P."/>
            <person name="Ganley A.R.D."/>
            <person name="David W.J."/>
        </authorList>
    </citation>
    <scope>NUCLEOTIDE SEQUENCE [LARGE SCALE GENOMIC DNA]</scope>
    <source>
        <strain evidence="8">albino</strain>
    </source>
</reference>
<evidence type="ECO:0000313" key="8">
    <source>
        <dbReference type="Proteomes" id="UP000316270"/>
    </source>
</evidence>
<proteinExistence type="inferred from homology"/>
<evidence type="ECO:0000256" key="1">
    <source>
        <dbReference type="ARBA" id="ARBA00004173"/>
    </source>
</evidence>
<sequence length="252" mass="28657">MRPPALSRLRPSIEAALSAKPEAHQLPYTCRRCRTAVPRRHASILSFLSRKKAEDTEPETNTAVGPTIAENDDDFVPASTWHEIKSSVKEALVAVIKARNLKLRKFQNLEQPTIENLKHLEGSWATGWRIGEQKSDWKIDLQDLRFRFATVKKLAAISGIHLTDPAIMRISNAYDLLREAAVLPKQQKLIVRDGEKLIIASSKKTAKSKLDLSLLDLPNVKVRSKRPRKEDHEKEIGRWKVTGEELRARRLL</sequence>
<evidence type="ECO:0000256" key="5">
    <source>
        <dbReference type="ARBA" id="ARBA00023274"/>
    </source>
</evidence>
<evidence type="ECO:0000256" key="4">
    <source>
        <dbReference type="ARBA" id="ARBA00023128"/>
    </source>
</evidence>
<comment type="similarity">
    <text evidence="2">Belongs to the mitochondrion-specific ribosomal protein mL50 family.</text>
</comment>
<evidence type="ECO:0000256" key="6">
    <source>
        <dbReference type="ARBA" id="ARBA00035183"/>
    </source>
</evidence>
<evidence type="ECO:0000256" key="3">
    <source>
        <dbReference type="ARBA" id="ARBA00022980"/>
    </source>
</evidence>
<keyword evidence="5" id="KW-0687">Ribonucleoprotein</keyword>
<keyword evidence="3" id="KW-0689">Ribosomal protein</keyword>
<gene>
    <name evidence="7" type="ORF">FKW77_006778</name>
</gene>
<name>A0A517LJ01_9PEZI</name>
<dbReference type="GO" id="GO:0005840">
    <property type="term" value="C:ribosome"/>
    <property type="evidence" value="ECO:0007669"/>
    <property type="project" value="UniProtKB-KW"/>
</dbReference>